<dbReference type="InterPro" id="IPR001806">
    <property type="entry name" value="Small_GTPase"/>
</dbReference>
<dbReference type="Pfam" id="PF00651">
    <property type="entry name" value="BTB"/>
    <property type="match status" value="1"/>
</dbReference>
<evidence type="ECO:0000313" key="5">
    <source>
        <dbReference type="EnsemblMetazoa" id="HelroP101596"/>
    </source>
</evidence>
<dbReference type="CTD" id="20194508"/>
<keyword evidence="2" id="KW-0342">GTP-binding</keyword>
<dbReference type="CDD" id="cd18186">
    <property type="entry name" value="BTB_POZ_ZBTB_KLHL-like"/>
    <property type="match status" value="1"/>
</dbReference>
<dbReference type="SUPFAM" id="SSF52540">
    <property type="entry name" value="P-loop containing nucleoside triphosphate hydrolases"/>
    <property type="match status" value="1"/>
</dbReference>
<dbReference type="Pfam" id="PF00071">
    <property type="entry name" value="Ras"/>
    <property type="match status" value="1"/>
</dbReference>
<dbReference type="GO" id="GO:0007264">
    <property type="term" value="P:small GTPase-mediated signal transduction"/>
    <property type="evidence" value="ECO:0007669"/>
    <property type="project" value="InterPro"/>
</dbReference>
<dbReference type="KEGG" id="hro:HELRODRAFT_101596"/>
<dbReference type="GO" id="GO:0031410">
    <property type="term" value="C:cytoplasmic vesicle"/>
    <property type="evidence" value="ECO:0000318"/>
    <property type="project" value="GO_Central"/>
</dbReference>
<dbReference type="InterPro" id="IPR003578">
    <property type="entry name" value="Small_GTPase_Rho"/>
</dbReference>
<dbReference type="EMBL" id="KB097106">
    <property type="protein sequence ID" value="ESN99653.1"/>
    <property type="molecule type" value="Genomic_DNA"/>
</dbReference>
<feature type="domain" description="BTB" evidence="3">
    <location>
        <begin position="275"/>
        <end position="307"/>
    </location>
</feature>
<dbReference type="STRING" id="6412.T1ED56"/>
<dbReference type="GO" id="GO:0003924">
    <property type="term" value="F:GTPase activity"/>
    <property type="evidence" value="ECO:0000318"/>
    <property type="project" value="GO_Central"/>
</dbReference>
<evidence type="ECO:0000256" key="1">
    <source>
        <dbReference type="ARBA" id="ARBA00022741"/>
    </source>
</evidence>
<dbReference type="PRINTS" id="PR00449">
    <property type="entry name" value="RASTRNSFRMNG"/>
</dbReference>
<reference evidence="6" key="1">
    <citation type="submission" date="2012-12" db="EMBL/GenBank/DDBJ databases">
        <authorList>
            <person name="Hellsten U."/>
            <person name="Grimwood J."/>
            <person name="Chapman J.A."/>
            <person name="Shapiro H."/>
            <person name="Aerts A."/>
            <person name="Otillar R.P."/>
            <person name="Terry A.Y."/>
            <person name="Boore J.L."/>
            <person name="Simakov O."/>
            <person name="Marletaz F."/>
            <person name="Cho S.-J."/>
            <person name="Edsinger-Gonzales E."/>
            <person name="Havlak P."/>
            <person name="Kuo D.-H."/>
            <person name="Larsson T."/>
            <person name="Lv J."/>
            <person name="Arendt D."/>
            <person name="Savage R."/>
            <person name="Osoegawa K."/>
            <person name="de Jong P."/>
            <person name="Lindberg D.R."/>
            <person name="Seaver E.C."/>
            <person name="Weisblat D.A."/>
            <person name="Putnam N.H."/>
            <person name="Grigoriev I.V."/>
            <person name="Rokhsar D.S."/>
        </authorList>
    </citation>
    <scope>NUCLEOTIDE SEQUENCE</scope>
</reference>
<dbReference type="EMBL" id="AMQM01005848">
    <property type="status" value="NOT_ANNOTATED_CDS"/>
    <property type="molecule type" value="Genomic_DNA"/>
</dbReference>
<dbReference type="PROSITE" id="PS51420">
    <property type="entry name" value="RHO"/>
    <property type="match status" value="1"/>
</dbReference>
<dbReference type="PROSITE" id="PS50097">
    <property type="entry name" value="BTB"/>
    <property type="match status" value="1"/>
</dbReference>
<evidence type="ECO:0000313" key="6">
    <source>
        <dbReference type="Proteomes" id="UP000015101"/>
    </source>
</evidence>
<dbReference type="GO" id="GO:0005856">
    <property type="term" value="C:cytoskeleton"/>
    <property type="evidence" value="ECO:0000318"/>
    <property type="project" value="GO_Central"/>
</dbReference>
<dbReference type="HOGENOM" id="CLU_907853_0_0_1"/>
<dbReference type="PANTHER" id="PTHR24072">
    <property type="entry name" value="RHO FAMILY GTPASE"/>
    <property type="match status" value="1"/>
</dbReference>
<dbReference type="GO" id="GO:0007163">
    <property type="term" value="P:establishment or maintenance of cell polarity"/>
    <property type="evidence" value="ECO:0000318"/>
    <property type="project" value="GO_Central"/>
</dbReference>
<dbReference type="GO" id="GO:0030865">
    <property type="term" value="P:cortical cytoskeleton organization"/>
    <property type="evidence" value="ECO:0000318"/>
    <property type="project" value="GO_Central"/>
</dbReference>
<dbReference type="Gene3D" id="3.30.710.10">
    <property type="entry name" value="Potassium Channel Kv1.1, Chain A"/>
    <property type="match status" value="1"/>
</dbReference>
<dbReference type="Proteomes" id="UP000015101">
    <property type="component" value="Unassembled WGS sequence"/>
</dbReference>
<protein>
    <recommendedName>
        <fullName evidence="3">BTB domain-containing protein</fullName>
    </recommendedName>
</protein>
<accession>T1ED56</accession>
<evidence type="ECO:0000313" key="4">
    <source>
        <dbReference type="EMBL" id="ESN99653.1"/>
    </source>
</evidence>
<dbReference type="GO" id="GO:0042995">
    <property type="term" value="C:cell projection"/>
    <property type="evidence" value="ECO:0000318"/>
    <property type="project" value="GO_Central"/>
</dbReference>
<dbReference type="SMART" id="SM00173">
    <property type="entry name" value="RAS"/>
    <property type="match status" value="1"/>
</dbReference>
<keyword evidence="6" id="KW-1185">Reference proteome</keyword>
<dbReference type="GO" id="GO:0019901">
    <property type="term" value="F:protein kinase binding"/>
    <property type="evidence" value="ECO:0000318"/>
    <property type="project" value="GO_Central"/>
</dbReference>
<dbReference type="GO" id="GO:0032956">
    <property type="term" value="P:regulation of actin cytoskeleton organization"/>
    <property type="evidence" value="ECO:0000318"/>
    <property type="project" value="GO_Central"/>
</dbReference>
<reference evidence="5" key="3">
    <citation type="submission" date="2015-06" db="UniProtKB">
        <authorList>
            <consortium name="EnsemblMetazoa"/>
        </authorList>
    </citation>
    <scope>IDENTIFICATION</scope>
</reference>
<reference evidence="4 6" key="2">
    <citation type="journal article" date="2013" name="Nature">
        <title>Insights into bilaterian evolution from three spiralian genomes.</title>
        <authorList>
            <person name="Simakov O."/>
            <person name="Marletaz F."/>
            <person name="Cho S.J."/>
            <person name="Edsinger-Gonzales E."/>
            <person name="Havlak P."/>
            <person name="Hellsten U."/>
            <person name="Kuo D.H."/>
            <person name="Larsson T."/>
            <person name="Lv J."/>
            <person name="Arendt D."/>
            <person name="Savage R."/>
            <person name="Osoegawa K."/>
            <person name="de Jong P."/>
            <person name="Grimwood J."/>
            <person name="Chapman J.A."/>
            <person name="Shapiro H."/>
            <person name="Aerts A."/>
            <person name="Otillar R.P."/>
            <person name="Terry A.Y."/>
            <person name="Boore J.L."/>
            <person name="Grigoriev I.V."/>
            <person name="Lindberg D.R."/>
            <person name="Seaver E.C."/>
            <person name="Weisblat D.A."/>
            <person name="Putnam N.H."/>
            <person name="Rokhsar D.S."/>
        </authorList>
    </citation>
    <scope>NUCLEOTIDE SEQUENCE</scope>
</reference>
<organism evidence="5 6">
    <name type="scientific">Helobdella robusta</name>
    <name type="common">Californian leech</name>
    <dbReference type="NCBI Taxonomy" id="6412"/>
    <lineage>
        <taxon>Eukaryota</taxon>
        <taxon>Metazoa</taxon>
        <taxon>Spiralia</taxon>
        <taxon>Lophotrochozoa</taxon>
        <taxon>Annelida</taxon>
        <taxon>Clitellata</taxon>
        <taxon>Hirudinea</taxon>
        <taxon>Rhynchobdellida</taxon>
        <taxon>Glossiphoniidae</taxon>
        <taxon>Helobdella</taxon>
    </lineage>
</organism>
<dbReference type="AlphaFoldDB" id="T1ED56"/>
<sequence length="307" mass="35094">MAAEGLKKPVKKETMTTELIHVALVGDKGVGKSLLARARACGTKYTLKEMFQLHISQVWTYDNYRTSPEVRERSLCHVDGVNCTLKIFDTFGNRDVKRENVYSLADAIVICFSVSDKRSLQSVTKHWINEIRFSCPAVPIILCACKIDLRYIYKDPKFLELQKFSFSHQMQKENLIYPESGKEVAKEIKAYYYETSSMVSYGVDDLFNNAIRAVLVAKRRSSFAFRSFKNVSIPHVQVPHAPPKPTTPKIVCEKNENSNWLEKGRKKWLFDGEFSDATLIVGNQTFEIHRVFLAAASPLFENIFLSE</sequence>
<dbReference type="SUPFAM" id="SSF54695">
    <property type="entry name" value="POZ domain"/>
    <property type="match status" value="1"/>
</dbReference>
<dbReference type="GeneID" id="20194508"/>
<dbReference type="InParanoid" id="T1ED56"/>
<dbReference type="OrthoDB" id="6020506at2759"/>
<dbReference type="RefSeq" id="XP_009022400.1">
    <property type="nucleotide sequence ID" value="XM_009024152.1"/>
</dbReference>
<dbReference type="PROSITE" id="PS51419">
    <property type="entry name" value="RAB"/>
    <property type="match status" value="1"/>
</dbReference>
<name>T1ED56_HELRO</name>
<dbReference type="Gene3D" id="3.40.50.300">
    <property type="entry name" value="P-loop containing nucleotide triphosphate hydrolases"/>
    <property type="match status" value="1"/>
</dbReference>
<dbReference type="InterPro" id="IPR011333">
    <property type="entry name" value="SKP1/BTB/POZ_sf"/>
</dbReference>
<dbReference type="GO" id="GO:0005525">
    <property type="term" value="F:GTP binding"/>
    <property type="evidence" value="ECO:0000318"/>
    <property type="project" value="GO_Central"/>
</dbReference>
<dbReference type="eggNOG" id="KOG0393">
    <property type="taxonomic scope" value="Eukaryota"/>
</dbReference>
<gene>
    <name evidence="5" type="primary">20194508</name>
    <name evidence="4" type="ORF">HELRODRAFT_101596</name>
</gene>
<dbReference type="SMART" id="SM00175">
    <property type="entry name" value="RAB"/>
    <property type="match status" value="1"/>
</dbReference>
<proteinExistence type="predicted"/>
<dbReference type="GO" id="GO:0007015">
    <property type="term" value="P:actin filament organization"/>
    <property type="evidence" value="ECO:0000318"/>
    <property type="project" value="GO_Central"/>
</dbReference>
<dbReference type="GO" id="GO:0007165">
    <property type="term" value="P:signal transduction"/>
    <property type="evidence" value="ECO:0000318"/>
    <property type="project" value="GO_Central"/>
</dbReference>
<dbReference type="SMART" id="SM00174">
    <property type="entry name" value="RHO"/>
    <property type="match status" value="1"/>
</dbReference>
<dbReference type="GO" id="GO:0008360">
    <property type="term" value="P:regulation of cell shape"/>
    <property type="evidence" value="ECO:0000318"/>
    <property type="project" value="GO_Central"/>
</dbReference>
<evidence type="ECO:0000256" key="2">
    <source>
        <dbReference type="ARBA" id="ARBA00023134"/>
    </source>
</evidence>
<dbReference type="GO" id="GO:0005886">
    <property type="term" value="C:plasma membrane"/>
    <property type="evidence" value="ECO:0000318"/>
    <property type="project" value="GO_Central"/>
</dbReference>
<dbReference type="InterPro" id="IPR000210">
    <property type="entry name" value="BTB/POZ_dom"/>
</dbReference>
<dbReference type="InterPro" id="IPR027417">
    <property type="entry name" value="P-loop_NTPase"/>
</dbReference>
<dbReference type="EnsemblMetazoa" id="HelroT101596">
    <property type="protein sequence ID" value="HelroP101596"/>
    <property type="gene ID" value="HelroG101596"/>
</dbReference>
<keyword evidence="1" id="KW-0547">Nucleotide-binding</keyword>
<evidence type="ECO:0000259" key="3">
    <source>
        <dbReference type="PROSITE" id="PS50097"/>
    </source>
</evidence>